<feature type="transmembrane region" description="Helical" evidence="10">
    <location>
        <begin position="9"/>
        <end position="28"/>
    </location>
</feature>
<evidence type="ECO:0000256" key="4">
    <source>
        <dbReference type="ARBA" id="ARBA00022475"/>
    </source>
</evidence>
<dbReference type="Proteomes" id="UP000095039">
    <property type="component" value="Unassembled WGS sequence"/>
</dbReference>
<dbReference type="Gene3D" id="1.10.287.130">
    <property type="match status" value="1"/>
</dbReference>
<dbReference type="CDD" id="cd00082">
    <property type="entry name" value="HisKA"/>
    <property type="match status" value="1"/>
</dbReference>
<evidence type="ECO:0000256" key="5">
    <source>
        <dbReference type="ARBA" id="ARBA00022553"/>
    </source>
</evidence>
<dbReference type="Pfam" id="PF02518">
    <property type="entry name" value="HATPase_c"/>
    <property type="match status" value="1"/>
</dbReference>
<dbReference type="GO" id="GO:0005886">
    <property type="term" value="C:plasma membrane"/>
    <property type="evidence" value="ECO:0007669"/>
    <property type="project" value="UniProtKB-SubCell"/>
</dbReference>
<keyword evidence="9" id="KW-0067">ATP-binding</keyword>
<dbReference type="SMART" id="SM00387">
    <property type="entry name" value="HATPase_c"/>
    <property type="match status" value="1"/>
</dbReference>
<dbReference type="PROSITE" id="PS50109">
    <property type="entry name" value="HIS_KIN"/>
    <property type="match status" value="1"/>
</dbReference>
<dbReference type="PROSITE" id="PS50885">
    <property type="entry name" value="HAMP"/>
    <property type="match status" value="1"/>
</dbReference>
<evidence type="ECO:0000256" key="10">
    <source>
        <dbReference type="SAM" id="Phobius"/>
    </source>
</evidence>
<evidence type="ECO:0000256" key="9">
    <source>
        <dbReference type="ARBA" id="ARBA00022840"/>
    </source>
</evidence>
<dbReference type="SMART" id="SM00304">
    <property type="entry name" value="HAMP"/>
    <property type="match status" value="1"/>
</dbReference>
<dbReference type="PANTHER" id="PTHR44936:SF10">
    <property type="entry name" value="SENSOR PROTEIN RSTB"/>
    <property type="match status" value="1"/>
</dbReference>
<dbReference type="InterPro" id="IPR036097">
    <property type="entry name" value="HisK_dim/P_sf"/>
</dbReference>
<evidence type="ECO:0000256" key="2">
    <source>
        <dbReference type="ARBA" id="ARBA00004651"/>
    </source>
</evidence>
<proteinExistence type="predicted"/>
<dbReference type="CDD" id="cd06225">
    <property type="entry name" value="HAMP"/>
    <property type="match status" value="1"/>
</dbReference>
<accession>A0A1E5BYD6</accession>
<comment type="caution">
    <text evidence="13">The sequence shown here is derived from an EMBL/GenBank/DDBJ whole genome shotgun (WGS) entry which is preliminary data.</text>
</comment>
<dbReference type="InterPro" id="IPR003661">
    <property type="entry name" value="HisK_dim/P_dom"/>
</dbReference>
<keyword evidence="4" id="KW-1003">Cell membrane</keyword>
<evidence type="ECO:0000256" key="8">
    <source>
        <dbReference type="ARBA" id="ARBA00022777"/>
    </source>
</evidence>
<keyword evidence="6" id="KW-0808">Transferase</keyword>
<organism evidence="13 14">
    <name type="scientific">Enterovibrio norvegicus FF-454</name>
    <dbReference type="NCBI Taxonomy" id="1185651"/>
    <lineage>
        <taxon>Bacteria</taxon>
        <taxon>Pseudomonadati</taxon>
        <taxon>Pseudomonadota</taxon>
        <taxon>Gammaproteobacteria</taxon>
        <taxon>Vibrionales</taxon>
        <taxon>Vibrionaceae</taxon>
        <taxon>Enterovibrio</taxon>
    </lineage>
</organism>
<dbReference type="SUPFAM" id="SSF158472">
    <property type="entry name" value="HAMP domain-like"/>
    <property type="match status" value="1"/>
</dbReference>
<dbReference type="InterPro" id="IPR050980">
    <property type="entry name" value="2C_sensor_his_kinase"/>
</dbReference>
<evidence type="ECO:0000256" key="7">
    <source>
        <dbReference type="ARBA" id="ARBA00022741"/>
    </source>
</evidence>
<protein>
    <recommendedName>
        <fullName evidence="3">histidine kinase</fullName>
        <ecNumber evidence="3">2.7.13.3</ecNumber>
    </recommendedName>
</protein>
<evidence type="ECO:0000259" key="12">
    <source>
        <dbReference type="PROSITE" id="PS50885"/>
    </source>
</evidence>
<dbReference type="Gene3D" id="6.10.340.10">
    <property type="match status" value="1"/>
</dbReference>
<keyword evidence="14" id="KW-1185">Reference proteome</keyword>
<evidence type="ECO:0000256" key="1">
    <source>
        <dbReference type="ARBA" id="ARBA00000085"/>
    </source>
</evidence>
<feature type="domain" description="Histidine kinase" evidence="11">
    <location>
        <begin position="220"/>
        <end position="430"/>
    </location>
</feature>
<keyword evidence="7" id="KW-0547">Nucleotide-binding</keyword>
<keyword evidence="8 13" id="KW-0418">Kinase</keyword>
<dbReference type="AlphaFoldDB" id="A0A1E5BYD6"/>
<evidence type="ECO:0000313" key="14">
    <source>
        <dbReference type="Proteomes" id="UP000095039"/>
    </source>
</evidence>
<dbReference type="Pfam" id="PF00512">
    <property type="entry name" value="HisKA"/>
    <property type="match status" value="1"/>
</dbReference>
<dbReference type="EMBL" id="AJWN02000096">
    <property type="protein sequence ID" value="OEE58267.1"/>
    <property type="molecule type" value="Genomic_DNA"/>
</dbReference>
<dbReference type="PANTHER" id="PTHR44936">
    <property type="entry name" value="SENSOR PROTEIN CREC"/>
    <property type="match status" value="1"/>
</dbReference>
<dbReference type="RefSeq" id="WP_016962491.1">
    <property type="nucleotide sequence ID" value="NZ_AJWN02000096.1"/>
</dbReference>
<dbReference type="InterPro" id="IPR036890">
    <property type="entry name" value="HATPase_C_sf"/>
</dbReference>
<keyword evidence="10" id="KW-1133">Transmembrane helix</keyword>
<dbReference type="Pfam" id="PF00672">
    <property type="entry name" value="HAMP"/>
    <property type="match status" value="1"/>
</dbReference>
<keyword evidence="10" id="KW-0472">Membrane</keyword>
<dbReference type="SUPFAM" id="SSF47384">
    <property type="entry name" value="Homodimeric domain of signal transducing histidine kinase"/>
    <property type="match status" value="1"/>
</dbReference>
<reference evidence="13 14" key="1">
    <citation type="journal article" date="2012" name="Science">
        <title>Ecological populations of bacteria act as socially cohesive units of antibiotic production and resistance.</title>
        <authorList>
            <person name="Cordero O.X."/>
            <person name="Wildschutte H."/>
            <person name="Kirkup B."/>
            <person name="Proehl S."/>
            <person name="Ngo L."/>
            <person name="Hussain F."/>
            <person name="Le Roux F."/>
            <person name="Mincer T."/>
            <person name="Polz M.F."/>
        </authorList>
    </citation>
    <scope>NUCLEOTIDE SEQUENCE [LARGE SCALE GENOMIC DNA]</scope>
    <source>
        <strain evidence="13 14">FF-454</strain>
    </source>
</reference>
<evidence type="ECO:0000256" key="3">
    <source>
        <dbReference type="ARBA" id="ARBA00012438"/>
    </source>
</evidence>
<dbReference type="PRINTS" id="PR00344">
    <property type="entry name" value="BCTRLSENSOR"/>
</dbReference>
<name>A0A1E5BYD6_9GAMM</name>
<comment type="subcellular location">
    <subcellularLocation>
        <location evidence="2">Cell membrane</location>
        <topology evidence="2">Multi-pass membrane protein</topology>
    </subcellularLocation>
</comment>
<dbReference type="InterPro" id="IPR005467">
    <property type="entry name" value="His_kinase_dom"/>
</dbReference>
<evidence type="ECO:0000313" key="13">
    <source>
        <dbReference type="EMBL" id="OEE58267.1"/>
    </source>
</evidence>
<dbReference type="SUPFAM" id="SSF55874">
    <property type="entry name" value="ATPase domain of HSP90 chaperone/DNA topoisomerase II/histidine kinase"/>
    <property type="match status" value="1"/>
</dbReference>
<dbReference type="SMART" id="SM00388">
    <property type="entry name" value="HisKA"/>
    <property type="match status" value="1"/>
</dbReference>
<dbReference type="InterPro" id="IPR004358">
    <property type="entry name" value="Sig_transdc_His_kin-like_C"/>
</dbReference>
<dbReference type="InterPro" id="IPR003660">
    <property type="entry name" value="HAMP_dom"/>
</dbReference>
<dbReference type="GO" id="GO:0000155">
    <property type="term" value="F:phosphorelay sensor kinase activity"/>
    <property type="evidence" value="ECO:0007669"/>
    <property type="project" value="InterPro"/>
</dbReference>
<feature type="domain" description="HAMP" evidence="12">
    <location>
        <begin position="160"/>
        <end position="212"/>
    </location>
</feature>
<keyword evidence="10" id="KW-0812">Transmembrane</keyword>
<dbReference type="InterPro" id="IPR003594">
    <property type="entry name" value="HATPase_dom"/>
</dbReference>
<feature type="transmembrane region" description="Helical" evidence="10">
    <location>
        <begin position="141"/>
        <end position="162"/>
    </location>
</feature>
<evidence type="ECO:0000259" key="11">
    <source>
        <dbReference type="PROSITE" id="PS50109"/>
    </source>
</evidence>
<dbReference type="Gene3D" id="3.30.565.10">
    <property type="entry name" value="Histidine kinase-like ATPase, C-terminal domain"/>
    <property type="match status" value="1"/>
</dbReference>
<dbReference type="GO" id="GO:0005524">
    <property type="term" value="F:ATP binding"/>
    <property type="evidence" value="ECO:0007669"/>
    <property type="project" value="UniProtKB-KW"/>
</dbReference>
<comment type="catalytic activity">
    <reaction evidence="1">
        <text>ATP + protein L-histidine = ADP + protein N-phospho-L-histidine.</text>
        <dbReference type="EC" id="2.7.13.3"/>
    </reaction>
</comment>
<keyword evidence="5" id="KW-0597">Phosphoprotein</keyword>
<sequence length="434" mass="49069">MWRIYIESFIGLFFLFIVSLFAFDYVVYQLNPDYDNVLEDMQAAAVHRVLSTLSEPQGSEFTAQLLANYAESTASTLNMVPVDVAPKEVRDYFAQHSPPHPYSFHDNDRALWLIFPDSNTFYQIAPDETAMVRQKIDFSDSLFFVFIAAGFLIYSSWLIWFIGRRTRALQHVTAEFAKGNLNVRAPTNSGSKVGKMNESFNEMADKISQLITSNRSLTQAVAHDLRTPIFRIQWQAEIIHEETHSPALKKKIASIIEDTEEMEQLVDSLLYFAKVGRQDAPLNKEEIAARPFITHLIARLPNAQNRQIDAMIDPDIVFMADKTLLKRAIENVLVNAMRYSVSRVTVHCSQHAQTIKIIVEDDGPGIPEPFRERVFEPFFSVDPSRNKANMGHGLGLSIVKLIVEKHDGQATFKEGSTGGAKLVLTIPNPDSDNQ</sequence>
<gene>
    <name evidence="13" type="ORF">A1OK_04085</name>
</gene>
<evidence type="ECO:0000256" key="6">
    <source>
        <dbReference type="ARBA" id="ARBA00022679"/>
    </source>
</evidence>
<dbReference type="EC" id="2.7.13.3" evidence="3"/>